<gene>
    <name evidence="1" type="ORF">SAMN03097721_01318</name>
</gene>
<keyword evidence="2" id="KW-1185">Reference proteome</keyword>
<dbReference type="EMBL" id="FPKT01000003">
    <property type="protein sequence ID" value="SFZ76073.1"/>
    <property type="molecule type" value="Genomic_DNA"/>
</dbReference>
<comment type="caution">
    <text evidence="1">The sequence shown here is derived from an EMBL/GenBank/DDBJ whole genome shotgun (WGS) entry which is preliminary data.</text>
</comment>
<reference evidence="1 2" key="1">
    <citation type="submission" date="2016-11" db="EMBL/GenBank/DDBJ databases">
        <authorList>
            <person name="Varghese N."/>
            <person name="Submissions S."/>
        </authorList>
    </citation>
    <scope>NUCLEOTIDE SEQUENCE [LARGE SCALE GENOMIC DNA]</scope>
    <source>
        <strain evidence="1 2">NFIX07</strain>
    </source>
</reference>
<accession>A0ABY1H1T1</accession>
<dbReference type="Proteomes" id="UP000182665">
    <property type="component" value="Unassembled WGS sequence"/>
</dbReference>
<organism evidence="1 2">
    <name type="scientific">Staphylococcus pasteuri</name>
    <dbReference type="NCBI Taxonomy" id="45972"/>
    <lineage>
        <taxon>Bacteria</taxon>
        <taxon>Bacillati</taxon>
        <taxon>Bacillota</taxon>
        <taxon>Bacilli</taxon>
        <taxon>Bacillales</taxon>
        <taxon>Staphylococcaceae</taxon>
        <taxon>Staphylococcus</taxon>
    </lineage>
</organism>
<dbReference type="RefSeq" id="WP_232515337.1">
    <property type="nucleotide sequence ID" value="NZ_CP017463.1"/>
</dbReference>
<name>A0ABY1H1T1_9STAP</name>
<evidence type="ECO:0000313" key="1">
    <source>
        <dbReference type="EMBL" id="SFZ76073.1"/>
    </source>
</evidence>
<evidence type="ECO:0000313" key="2">
    <source>
        <dbReference type="Proteomes" id="UP000182665"/>
    </source>
</evidence>
<dbReference type="Pfam" id="PF13289">
    <property type="entry name" value="SIR2_2"/>
    <property type="match status" value="1"/>
</dbReference>
<protein>
    <submittedName>
        <fullName evidence="1">SIR2-like domain-containing protein</fullName>
    </submittedName>
</protein>
<sequence>MFDIILVINYVMQYIMSFKIDENVSKDEDKKLSWENLNMTIYHINKEKDELEGLTLKEQHEKISTFINKQLSSNNLSIFIGSGCSTGAVPLMRETMEKILEKEQVLKQVKLFLDSKEISEFDRYVRNKDNEIKNRNKIIMQIEGQNFITLNDYVEWLNNYYEGDKKLINEVIDKYYRNYTNIEELLNWLQNGLYYNPRNNDLEDAFNILKKDFIESIPKTNSEKYTTGTFEIYKNFYRHVFDKRNTLKSKVSIFTTNYDLFNEYALEANNIFYSTGFQNTIQKKFDINQFKYRIVDDTNKYKEKWQPISKEANLYKIHGSINWKSNNMGELEQKDYYSDDENNERVVIYPTMLKHKETSQAPYSELFREFSNCLQKKDTTLIIIGYGFPDEHINNIIAQNLKNQDFNLIIFGDKSEDNLKEFYEENKNYNLHIIGGEIKNNQKVHYFQYIVDEFLIYQNIDESEGDIEQNA</sequence>
<proteinExistence type="predicted"/>